<reference evidence="2 3" key="1">
    <citation type="submission" date="2019-01" db="EMBL/GenBank/DDBJ databases">
        <title>Ktedonosporobacter rubrisoli SCAWS-G2.</title>
        <authorList>
            <person name="Huang Y."/>
            <person name="Yan B."/>
        </authorList>
    </citation>
    <scope>NUCLEOTIDE SEQUENCE [LARGE SCALE GENOMIC DNA]</scope>
    <source>
        <strain evidence="2 3">SCAWS-G2</strain>
    </source>
</reference>
<organism evidence="2 3">
    <name type="scientific">Ktedonosporobacter rubrisoli</name>
    <dbReference type="NCBI Taxonomy" id="2509675"/>
    <lineage>
        <taxon>Bacteria</taxon>
        <taxon>Bacillati</taxon>
        <taxon>Chloroflexota</taxon>
        <taxon>Ktedonobacteria</taxon>
        <taxon>Ktedonobacterales</taxon>
        <taxon>Ktedonosporobacteraceae</taxon>
        <taxon>Ktedonosporobacter</taxon>
    </lineage>
</organism>
<dbReference type="RefSeq" id="WP_129888039.1">
    <property type="nucleotide sequence ID" value="NZ_CP035758.1"/>
</dbReference>
<evidence type="ECO:0000313" key="3">
    <source>
        <dbReference type="Proteomes" id="UP000290365"/>
    </source>
</evidence>
<protein>
    <submittedName>
        <fullName evidence="2">DUF1579 domain-containing protein</fullName>
    </submittedName>
</protein>
<dbReference type="OrthoDB" id="8781632at2"/>
<feature type="signal peptide" evidence="1">
    <location>
        <begin position="1"/>
        <end position="25"/>
    </location>
</feature>
<dbReference type="AlphaFoldDB" id="A0A4P6JP02"/>
<sequence length="226" mass="25514">MYFIKRAQRHVLCIAFLFVLSLTFAACGEPVGIDASVSPALNSAIAQTSPSQGSGQPSASLRLAKPGPPLTRLQPLMGTWQTELTIRQTPTSTPVVSNDITTRWQWVVDGCYVQEEMTGKLAGAPYYRLGYLTYNNLDERYEFVTMDHFDTGFMRYQSVALDSGNMITLYGHFTEGGSGPKLEGQVIKIRYVFSWQDENHMSESMYFTRPADKEYLAIRYVFTRQK</sequence>
<dbReference type="PROSITE" id="PS51257">
    <property type="entry name" value="PROKAR_LIPOPROTEIN"/>
    <property type="match status" value="1"/>
</dbReference>
<gene>
    <name evidence="2" type="ORF">EPA93_13560</name>
</gene>
<feature type="chain" id="PRO_5020775902" evidence="1">
    <location>
        <begin position="26"/>
        <end position="226"/>
    </location>
</feature>
<accession>A0A4P6JP02</accession>
<dbReference type="KEGG" id="kbs:EPA93_13560"/>
<dbReference type="Proteomes" id="UP000290365">
    <property type="component" value="Chromosome"/>
</dbReference>
<proteinExistence type="predicted"/>
<dbReference type="EMBL" id="CP035758">
    <property type="protein sequence ID" value="QBD76975.1"/>
    <property type="molecule type" value="Genomic_DNA"/>
</dbReference>
<name>A0A4P6JP02_KTERU</name>
<dbReference type="Pfam" id="PF07617">
    <property type="entry name" value="DUF1579"/>
    <property type="match status" value="1"/>
</dbReference>
<keyword evidence="1" id="KW-0732">Signal</keyword>
<keyword evidence="3" id="KW-1185">Reference proteome</keyword>
<evidence type="ECO:0000313" key="2">
    <source>
        <dbReference type="EMBL" id="QBD76975.1"/>
    </source>
</evidence>
<dbReference type="InterPro" id="IPR011473">
    <property type="entry name" value="DUF1579"/>
</dbReference>
<evidence type="ECO:0000256" key="1">
    <source>
        <dbReference type="SAM" id="SignalP"/>
    </source>
</evidence>